<protein>
    <submittedName>
        <fullName evidence="1">Uncharacterized protein</fullName>
    </submittedName>
</protein>
<reference evidence="1 2" key="1">
    <citation type="journal article" date="2019" name="Commun. Biol.">
        <title>The bagworm genome reveals a unique fibroin gene that provides high tensile strength.</title>
        <authorList>
            <person name="Kono N."/>
            <person name="Nakamura H."/>
            <person name="Ohtoshi R."/>
            <person name="Tomita M."/>
            <person name="Numata K."/>
            <person name="Arakawa K."/>
        </authorList>
    </citation>
    <scope>NUCLEOTIDE SEQUENCE [LARGE SCALE GENOMIC DNA]</scope>
</reference>
<comment type="caution">
    <text evidence="1">The sequence shown here is derived from an EMBL/GenBank/DDBJ whole genome shotgun (WGS) entry which is preliminary data.</text>
</comment>
<organism evidence="1 2">
    <name type="scientific">Eumeta variegata</name>
    <name type="common">Bagworm moth</name>
    <name type="synonym">Eumeta japonica</name>
    <dbReference type="NCBI Taxonomy" id="151549"/>
    <lineage>
        <taxon>Eukaryota</taxon>
        <taxon>Metazoa</taxon>
        <taxon>Ecdysozoa</taxon>
        <taxon>Arthropoda</taxon>
        <taxon>Hexapoda</taxon>
        <taxon>Insecta</taxon>
        <taxon>Pterygota</taxon>
        <taxon>Neoptera</taxon>
        <taxon>Endopterygota</taxon>
        <taxon>Lepidoptera</taxon>
        <taxon>Glossata</taxon>
        <taxon>Ditrysia</taxon>
        <taxon>Tineoidea</taxon>
        <taxon>Psychidae</taxon>
        <taxon>Oiketicinae</taxon>
        <taxon>Eumeta</taxon>
    </lineage>
</organism>
<accession>A0A4C1VP87</accession>
<evidence type="ECO:0000313" key="1">
    <source>
        <dbReference type="EMBL" id="GBP40177.1"/>
    </source>
</evidence>
<proteinExistence type="predicted"/>
<keyword evidence="2" id="KW-1185">Reference proteome</keyword>
<sequence length="209" mass="23078">MCAFGDNYTWKGFDPEPSMGIATYLGHELNPVPSVRMVRSLATSESIGHRLIHLNQTYSSHCLQRHVSPPVVTARFRIRRRVPTGPYYCTSAVCSAVKGPYLLNGDRLVCSNNKLNLRRQMCEFVRAPTESALAALNARYGGAAIIPSSDQSEACVIDSRACVHERIIIGVSKTVHFIIPNNTRSEVDVAKCVFLISNFAQKDHEANAT</sequence>
<gene>
    <name evidence="1" type="ORF">EVAR_37578_1</name>
</gene>
<evidence type="ECO:0000313" key="2">
    <source>
        <dbReference type="Proteomes" id="UP000299102"/>
    </source>
</evidence>
<dbReference type="EMBL" id="BGZK01000378">
    <property type="protein sequence ID" value="GBP40177.1"/>
    <property type="molecule type" value="Genomic_DNA"/>
</dbReference>
<dbReference type="Proteomes" id="UP000299102">
    <property type="component" value="Unassembled WGS sequence"/>
</dbReference>
<dbReference type="AlphaFoldDB" id="A0A4C1VP87"/>
<name>A0A4C1VP87_EUMVA</name>